<dbReference type="RefSeq" id="WP_073034899.1">
    <property type="nucleotide sequence ID" value="NZ_BMLR01000005.1"/>
</dbReference>
<dbReference type="Proteomes" id="UP000183974">
    <property type="component" value="Unassembled WGS sequence"/>
</dbReference>
<dbReference type="EMBL" id="FRBR01000005">
    <property type="protein sequence ID" value="SHL78626.1"/>
    <property type="molecule type" value="Genomic_DNA"/>
</dbReference>
<keyword evidence="1" id="KW-1133">Transmembrane helix</keyword>
<keyword evidence="3" id="KW-1185">Reference proteome</keyword>
<evidence type="ECO:0000313" key="2">
    <source>
        <dbReference type="EMBL" id="SHL78626.1"/>
    </source>
</evidence>
<evidence type="ECO:0000256" key="1">
    <source>
        <dbReference type="SAM" id="Phobius"/>
    </source>
</evidence>
<feature type="transmembrane region" description="Helical" evidence="1">
    <location>
        <begin position="23"/>
        <end position="42"/>
    </location>
</feature>
<feature type="transmembrane region" description="Helical" evidence="1">
    <location>
        <begin position="54"/>
        <end position="72"/>
    </location>
</feature>
<dbReference type="STRING" id="337701.SAMN05444398_105258"/>
<keyword evidence="1" id="KW-0472">Membrane</keyword>
<proteinExistence type="predicted"/>
<organism evidence="2 3">
    <name type="scientific">Roseovarius pacificus</name>
    <dbReference type="NCBI Taxonomy" id="337701"/>
    <lineage>
        <taxon>Bacteria</taxon>
        <taxon>Pseudomonadati</taxon>
        <taxon>Pseudomonadota</taxon>
        <taxon>Alphaproteobacteria</taxon>
        <taxon>Rhodobacterales</taxon>
        <taxon>Roseobacteraceae</taxon>
        <taxon>Roseovarius</taxon>
    </lineage>
</organism>
<gene>
    <name evidence="2" type="ORF">SAMN05444398_105258</name>
</gene>
<sequence>MSAKPGPVFLERRTYRRRRTADAARLLPFLGVVLIGVPLLWGDESAEMAKTTRVMLYLFLVWVLLAGLSAIISRNLDKGEDDAPPGETPTRDDM</sequence>
<name>A0A1M7DGG6_9RHOB</name>
<dbReference type="AlphaFoldDB" id="A0A1M7DGG6"/>
<accession>A0A1M7DGG6</accession>
<evidence type="ECO:0000313" key="3">
    <source>
        <dbReference type="Proteomes" id="UP000183974"/>
    </source>
</evidence>
<dbReference type="OrthoDB" id="7871801at2"/>
<protein>
    <submittedName>
        <fullName evidence="2">Uncharacterized protein</fullName>
    </submittedName>
</protein>
<reference evidence="2 3" key="1">
    <citation type="submission" date="2016-11" db="EMBL/GenBank/DDBJ databases">
        <authorList>
            <person name="Jaros S."/>
            <person name="Januszkiewicz K."/>
            <person name="Wedrychowicz H."/>
        </authorList>
    </citation>
    <scope>NUCLEOTIDE SEQUENCE [LARGE SCALE GENOMIC DNA]</scope>
    <source>
        <strain evidence="2 3">DSM 29589</strain>
    </source>
</reference>
<keyword evidence="1" id="KW-0812">Transmembrane</keyword>